<feature type="transmembrane region" description="Helical" evidence="1">
    <location>
        <begin position="28"/>
        <end position="47"/>
    </location>
</feature>
<protein>
    <submittedName>
        <fullName evidence="2">Uncharacterized protein</fullName>
    </submittedName>
</protein>
<keyword evidence="1" id="KW-0812">Transmembrane</keyword>
<keyword evidence="1" id="KW-0472">Membrane</keyword>
<dbReference type="AlphaFoldDB" id="A0A150J2J0"/>
<evidence type="ECO:0000313" key="3">
    <source>
        <dbReference type="Proteomes" id="UP000075578"/>
    </source>
</evidence>
<keyword evidence="1" id="KW-1133">Transmembrane helix</keyword>
<reference evidence="2 3" key="1">
    <citation type="journal article" date="2016" name="ISME J.">
        <title>Chasing the elusive Euryarchaeota class WSA2: genomes reveal a uniquely fastidious methyl-reducing methanogen.</title>
        <authorList>
            <person name="Nobu M.K."/>
            <person name="Narihiro T."/>
            <person name="Kuroda K."/>
            <person name="Mei R."/>
            <person name="Liu W.T."/>
        </authorList>
    </citation>
    <scope>NUCLEOTIDE SEQUENCE [LARGE SCALE GENOMIC DNA]</scope>
    <source>
        <strain evidence="2">U1lsi0528_Bin089</strain>
    </source>
</reference>
<evidence type="ECO:0000313" key="2">
    <source>
        <dbReference type="EMBL" id="KYC51315.1"/>
    </source>
</evidence>
<sequence>MTIILKTGFIAYRQNSVRPGLRPKKGDGILFGIIIGIVIGIFISTVFNHFVFVIIGIAFGHYIGLIIESLACPTSSSEIVSYRKYSLVGTIAAIASILYAALSIE</sequence>
<dbReference type="Proteomes" id="UP000075578">
    <property type="component" value="Unassembled WGS sequence"/>
</dbReference>
<evidence type="ECO:0000256" key="1">
    <source>
        <dbReference type="SAM" id="Phobius"/>
    </source>
</evidence>
<comment type="caution">
    <text evidence="2">The sequence shown here is derived from an EMBL/GenBank/DDBJ whole genome shotgun (WGS) entry which is preliminary data.</text>
</comment>
<organism evidence="2 3">
    <name type="scientific">Candidatus Methanofastidiosum methylothiophilum</name>
    <dbReference type="NCBI Taxonomy" id="1705564"/>
    <lineage>
        <taxon>Archaea</taxon>
        <taxon>Methanobacteriati</taxon>
        <taxon>Methanobacteriota</taxon>
        <taxon>Stenosarchaea group</taxon>
        <taxon>Candidatus Methanofastidiosia</taxon>
        <taxon>Candidatus Methanofastidiosales</taxon>
        <taxon>Candidatus Methanofastidiosaceae</taxon>
        <taxon>Candidatus Methanofastidiosum</taxon>
    </lineage>
</organism>
<proteinExistence type="predicted"/>
<feature type="transmembrane region" description="Helical" evidence="1">
    <location>
        <begin position="53"/>
        <end position="73"/>
    </location>
</feature>
<name>A0A150J2J0_9EURY</name>
<dbReference type="EMBL" id="LNGD01000069">
    <property type="protein sequence ID" value="KYC51315.1"/>
    <property type="molecule type" value="Genomic_DNA"/>
</dbReference>
<accession>A0A150J2J0</accession>
<feature type="transmembrane region" description="Helical" evidence="1">
    <location>
        <begin position="85"/>
        <end position="104"/>
    </location>
</feature>
<gene>
    <name evidence="2" type="ORF">AMQ74_01140</name>
</gene>